<organism evidence="2">
    <name type="scientific">Streptomyces sp. SID7499</name>
    <dbReference type="NCBI Taxonomy" id="2706086"/>
    <lineage>
        <taxon>Bacteria</taxon>
        <taxon>Bacillati</taxon>
        <taxon>Actinomycetota</taxon>
        <taxon>Actinomycetes</taxon>
        <taxon>Kitasatosporales</taxon>
        <taxon>Streptomycetaceae</taxon>
        <taxon>Streptomyces</taxon>
    </lineage>
</organism>
<name>A0A6G3XFE1_9ACTN</name>
<dbReference type="EMBL" id="JAAGMN010006153">
    <property type="protein sequence ID" value="NEE16535.1"/>
    <property type="molecule type" value="Genomic_DNA"/>
</dbReference>
<feature type="transmembrane region" description="Helical" evidence="1">
    <location>
        <begin position="29"/>
        <end position="49"/>
    </location>
</feature>
<gene>
    <name evidence="2" type="ORF">G3M58_60000</name>
</gene>
<evidence type="ECO:0000313" key="2">
    <source>
        <dbReference type="EMBL" id="NEE16535.1"/>
    </source>
</evidence>
<evidence type="ECO:0000256" key="1">
    <source>
        <dbReference type="SAM" id="Phobius"/>
    </source>
</evidence>
<keyword evidence="1" id="KW-0812">Transmembrane</keyword>
<dbReference type="PANTHER" id="PTHR36832">
    <property type="entry name" value="SLR1174 PROTEIN-RELATED"/>
    <property type="match status" value="1"/>
</dbReference>
<accession>A0A6G3XFE1</accession>
<reference evidence="2" key="1">
    <citation type="submission" date="2020-01" db="EMBL/GenBank/DDBJ databases">
        <title>Insect and environment-associated Actinomycetes.</title>
        <authorList>
            <person name="Currrie C."/>
            <person name="Chevrette M."/>
            <person name="Carlson C."/>
            <person name="Stubbendieck R."/>
            <person name="Wendt-Pienkowski E."/>
        </authorList>
    </citation>
    <scope>NUCLEOTIDE SEQUENCE</scope>
    <source>
        <strain evidence="2">SID7499</strain>
    </source>
</reference>
<dbReference type="InterPro" id="IPR010390">
    <property type="entry name" value="ABC-2_transporter-like"/>
</dbReference>
<keyword evidence="1" id="KW-0472">Membrane</keyword>
<comment type="caution">
    <text evidence="2">The sequence shown here is derived from an EMBL/GenBank/DDBJ whole genome shotgun (WGS) entry which is preliminary data.</text>
</comment>
<feature type="transmembrane region" description="Helical" evidence="1">
    <location>
        <begin position="97"/>
        <end position="120"/>
    </location>
</feature>
<keyword evidence="1" id="KW-1133">Transmembrane helix</keyword>
<dbReference type="Pfam" id="PF06182">
    <property type="entry name" value="ABC2_membrane_6"/>
    <property type="match status" value="1"/>
</dbReference>
<feature type="transmembrane region" description="Helical" evidence="1">
    <location>
        <begin position="61"/>
        <end position="90"/>
    </location>
</feature>
<dbReference type="PANTHER" id="PTHR36832:SF1">
    <property type="entry name" value="SLR1174 PROTEIN"/>
    <property type="match status" value="1"/>
</dbReference>
<proteinExistence type="predicted"/>
<sequence length="183" mass="19488">MQVRVSQGTFVFDLLRPVGYLTQMAAQQAGFIGASLVLLLPALPVAVVLGTLSPPGSTAVAALYGVSLLLGLTVHTLLSLLIGLSGFWTIKTDSASLLYRVISQFLAGTFAPLSMFPGWLRAVAEVLPFQCTTYIPVEVYTGGAIDRSSLRAVGLQVCWAFLLTVTVYAVWRRAARKVVVQGG</sequence>
<feature type="transmembrane region" description="Helical" evidence="1">
    <location>
        <begin position="153"/>
        <end position="171"/>
    </location>
</feature>
<protein>
    <recommendedName>
        <fullName evidence="3">ABC transporter permease</fullName>
    </recommendedName>
</protein>
<dbReference type="AlphaFoldDB" id="A0A6G3XFE1"/>
<evidence type="ECO:0008006" key="3">
    <source>
        <dbReference type="Google" id="ProtNLM"/>
    </source>
</evidence>